<feature type="chain" id="PRO_5004542540" evidence="1">
    <location>
        <begin position="19"/>
        <end position="192"/>
    </location>
</feature>
<accession>S7HUE4</accession>
<keyword evidence="1" id="KW-0732">Signal</keyword>
<dbReference type="AlphaFoldDB" id="S7HUE4"/>
<protein>
    <submittedName>
        <fullName evidence="2">Uncharacterized protein</fullName>
    </submittedName>
</protein>
<evidence type="ECO:0000313" key="3">
    <source>
        <dbReference type="Proteomes" id="UP000014854"/>
    </source>
</evidence>
<dbReference type="EMBL" id="ASXS01000035">
    <property type="protein sequence ID" value="EPP19298.1"/>
    <property type="molecule type" value="Genomic_DNA"/>
</dbReference>
<dbReference type="Pfam" id="PF11355">
    <property type="entry name" value="DUF3157"/>
    <property type="match status" value="1"/>
</dbReference>
<proteinExistence type="predicted"/>
<reference evidence="2 3" key="1">
    <citation type="journal article" date="2013" name="Gut Pathog.">
        <title>Evidence of a new metabolic capacity in an emerging diarrheal pathogen: lessons from the draft genomes of Vibrio fluvialis strains PG41 and I21563.</title>
        <authorList>
            <person name="Khatri I."/>
            <person name="Mahajan S."/>
            <person name="Dureja C."/>
            <person name="Subramanian S."/>
            <person name="Raychaudhuri S."/>
        </authorList>
    </citation>
    <scope>NUCLEOTIDE SEQUENCE [LARGE SCALE GENOMIC DNA]</scope>
    <source>
        <strain evidence="2 3">PG41</strain>
    </source>
</reference>
<gene>
    <name evidence="2" type="ORF">L910_3373</name>
</gene>
<dbReference type="PATRIC" id="fig|1336752.4.peg.4737"/>
<evidence type="ECO:0000313" key="2">
    <source>
        <dbReference type="EMBL" id="EPP19298.1"/>
    </source>
</evidence>
<name>S7HUE4_VIBFL</name>
<dbReference type="Proteomes" id="UP000014854">
    <property type="component" value="Unassembled WGS sequence"/>
</dbReference>
<organism evidence="2 3">
    <name type="scientific">Vibrio fluvialis PG41</name>
    <dbReference type="NCBI Taxonomy" id="1336752"/>
    <lineage>
        <taxon>Bacteria</taxon>
        <taxon>Pseudomonadati</taxon>
        <taxon>Pseudomonadota</taxon>
        <taxon>Gammaproteobacteria</taxon>
        <taxon>Vibrionales</taxon>
        <taxon>Vibrionaceae</taxon>
        <taxon>Vibrio</taxon>
    </lineage>
</organism>
<feature type="signal peptide" evidence="1">
    <location>
        <begin position="1"/>
        <end position="18"/>
    </location>
</feature>
<sequence length="192" mass="20788">MKNLITLMMASWAPVALAGEIVTLQDGRDVQLNDDFTWQYVQPVETSNSMSVAPAKPAVVAAAPVLAAPLVKAQRGSMIELGSTKPILQLSNSGVDIVLGSARYRDGQLILPTAITNQSTQSVINIVLQVEILDEQGNLLTTQTTTIWQSIKRMADTYLRPQASVAGKAIEVKVDEAPRYQIRASVTQVESR</sequence>
<comment type="caution">
    <text evidence="2">The sequence shown here is derived from an EMBL/GenBank/DDBJ whole genome shotgun (WGS) entry which is preliminary data.</text>
</comment>
<evidence type="ECO:0000256" key="1">
    <source>
        <dbReference type="SAM" id="SignalP"/>
    </source>
</evidence>
<dbReference type="InterPro" id="IPR021501">
    <property type="entry name" value="DUF3157"/>
</dbReference>
<dbReference type="RefSeq" id="WP_020332573.1">
    <property type="nucleotide sequence ID" value="NZ_ASXS01000035.1"/>
</dbReference>